<sequence>MIDMKNISCKFWITQFISAKYSDNKNIISSIIPKIYKCDAKMLCLDNQIFSYNDFAFLVSNAEDINFKAVTVMNENDLIVPFEKVFEAIPKIKYIYYDTNLSNITPKTVKKLLKLPNFLQIEMFHLINIPETFDIETFYNYMKKNKNTHFQLDFGILISEAYENRLEEIIDELIEAENQDYKIPLILFFGLDLEKCCNLDTIFRNSFLMG</sequence>
<keyword evidence="1" id="KW-1185">Reference proteome</keyword>
<protein>
    <submittedName>
        <fullName evidence="2">Uncharacterized protein</fullName>
    </submittedName>
</protein>
<dbReference type="AlphaFoldDB" id="A0A914QHM0"/>
<evidence type="ECO:0000313" key="1">
    <source>
        <dbReference type="Proteomes" id="UP000887578"/>
    </source>
</evidence>
<accession>A0A914QHM0</accession>
<proteinExistence type="predicted"/>
<evidence type="ECO:0000313" key="2">
    <source>
        <dbReference type="WBParaSite" id="PDA_v2.g31530.t1"/>
    </source>
</evidence>
<organism evidence="1 2">
    <name type="scientific">Panagrolaimus davidi</name>
    <dbReference type="NCBI Taxonomy" id="227884"/>
    <lineage>
        <taxon>Eukaryota</taxon>
        <taxon>Metazoa</taxon>
        <taxon>Ecdysozoa</taxon>
        <taxon>Nematoda</taxon>
        <taxon>Chromadorea</taxon>
        <taxon>Rhabditida</taxon>
        <taxon>Tylenchina</taxon>
        <taxon>Panagrolaimomorpha</taxon>
        <taxon>Panagrolaimoidea</taxon>
        <taxon>Panagrolaimidae</taxon>
        <taxon>Panagrolaimus</taxon>
    </lineage>
</organism>
<reference evidence="2" key="1">
    <citation type="submission" date="2022-11" db="UniProtKB">
        <authorList>
            <consortium name="WormBaseParasite"/>
        </authorList>
    </citation>
    <scope>IDENTIFICATION</scope>
</reference>
<dbReference type="WBParaSite" id="PDA_v2.g31530.t1">
    <property type="protein sequence ID" value="PDA_v2.g31530.t1"/>
    <property type="gene ID" value="PDA_v2.g31530"/>
</dbReference>
<dbReference type="Proteomes" id="UP000887578">
    <property type="component" value="Unplaced"/>
</dbReference>
<name>A0A914QHM0_9BILA</name>